<feature type="compositionally biased region" description="Basic and acidic residues" evidence="1">
    <location>
        <begin position="1"/>
        <end position="10"/>
    </location>
</feature>
<reference evidence="2 3" key="1">
    <citation type="submission" date="2020-08" db="EMBL/GenBank/DDBJ databases">
        <authorList>
            <person name="Newling K."/>
            <person name="Davey J."/>
            <person name="Forrester S."/>
        </authorList>
    </citation>
    <scope>NUCLEOTIDE SEQUENCE [LARGE SCALE GENOMIC DNA]</scope>
    <source>
        <strain evidence="3">Crithidia deanei Carvalho (ATCC PRA-265)</strain>
    </source>
</reference>
<sequence length="134" mass="14753">MSATKPDAKKPTSKAPPKTREADPFLDTAGDEEKFTAGEERRAMNDALDEFERRLSTGQPAHSPKKRAPATTKPPAHKAAPQKSVAPPPKASHLAPNANNKRRMSSDMKEVEEDLNDEIDEVRRLGEEHDSDSD</sequence>
<dbReference type="EMBL" id="LR877156">
    <property type="protein sequence ID" value="CAD2218882.1"/>
    <property type="molecule type" value="Genomic_DNA"/>
</dbReference>
<accession>A0A7G2CKY1</accession>
<evidence type="ECO:0000313" key="2">
    <source>
        <dbReference type="EMBL" id="CAD2218882.1"/>
    </source>
</evidence>
<protein>
    <submittedName>
        <fullName evidence="2">Uncharacterized protein</fullName>
    </submittedName>
</protein>
<keyword evidence="3" id="KW-1185">Reference proteome</keyword>
<organism evidence="2 3">
    <name type="scientific">Angomonas deanei</name>
    <dbReference type="NCBI Taxonomy" id="59799"/>
    <lineage>
        <taxon>Eukaryota</taxon>
        <taxon>Discoba</taxon>
        <taxon>Euglenozoa</taxon>
        <taxon>Kinetoplastea</taxon>
        <taxon>Metakinetoplastina</taxon>
        <taxon>Trypanosomatida</taxon>
        <taxon>Trypanosomatidae</taxon>
        <taxon>Strigomonadinae</taxon>
        <taxon>Angomonas</taxon>
    </lineage>
</organism>
<dbReference type="Proteomes" id="UP000515908">
    <property type="component" value="Chromosome 12"/>
</dbReference>
<name>A0A7G2CKY1_9TRYP</name>
<dbReference type="AlphaFoldDB" id="A0A7G2CKY1"/>
<evidence type="ECO:0000256" key="1">
    <source>
        <dbReference type="SAM" id="MobiDB-lite"/>
    </source>
</evidence>
<feature type="region of interest" description="Disordered" evidence="1">
    <location>
        <begin position="1"/>
        <end position="134"/>
    </location>
</feature>
<feature type="compositionally biased region" description="Acidic residues" evidence="1">
    <location>
        <begin position="110"/>
        <end position="120"/>
    </location>
</feature>
<gene>
    <name evidence="2" type="ORF">ADEAN_000637500</name>
</gene>
<evidence type="ECO:0000313" key="3">
    <source>
        <dbReference type="Proteomes" id="UP000515908"/>
    </source>
</evidence>
<dbReference type="VEuPathDB" id="TriTrypDB:ADEAN_000637500"/>
<feature type="compositionally biased region" description="Basic and acidic residues" evidence="1">
    <location>
        <begin position="31"/>
        <end position="55"/>
    </location>
</feature>
<feature type="compositionally biased region" description="Low complexity" evidence="1">
    <location>
        <begin position="69"/>
        <end position="83"/>
    </location>
</feature>
<proteinExistence type="predicted"/>